<gene>
    <name evidence="1" type="ORF">SAMN05660875_103328</name>
</gene>
<evidence type="ECO:0000313" key="1">
    <source>
        <dbReference type="EMBL" id="SDM26308.1"/>
    </source>
</evidence>
<comment type="caution">
    <text evidence="1">The sequence shown here is derived from an EMBL/GenBank/DDBJ whole genome shotgun (WGS) entry which is preliminary data.</text>
</comment>
<reference evidence="1 2" key="1">
    <citation type="submission" date="2016-10" db="EMBL/GenBank/DDBJ databases">
        <authorList>
            <person name="Varghese N."/>
            <person name="Submissions S."/>
        </authorList>
    </citation>
    <scope>NUCLEOTIDE SEQUENCE [LARGE SCALE GENOMIC DNA]</scope>
    <source>
        <strain evidence="1 2">DSM 6083</strain>
    </source>
</reference>
<protein>
    <recommendedName>
        <fullName evidence="3">DUF2218 domain-containing protein</fullName>
    </recommendedName>
</protein>
<dbReference type="Gene3D" id="3.30.310.50">
    <property type="entry name" value="Alpha-D-phosphohexomutase, C-terminal domain"/>
    <property type="match status" value="1"/>
</dbReference>
<dbReference type="Proteomes" id="UP000182276">
    <property type="component" value="Unassembled WGS sequence"/>
</dbReference>
<dbReference type="RefSeq" id="WP_041105593.1">
    <property type="nucleotide sequence ID" value="NZ_CP007511.1"/>
</dbReference>
<proteinExistence type="predicted"/>
<name>A0ABY0R1P4_9GAMM</name>
<evidence type="ECO:0008006" key="3">
    <source>
        <dbReference type="Google" id="ProtNLM"/>
    </source>
</evidence>
<evidence type="ECO:0000313" key="2">
    <source>
        <dbReference type="Proteomes" id="UP000182276"/>
    </source>
</evidence>
<dbReference type="PIRSF" id="PIRSF028291">
    <property type="entry name" value="UCP028291"/>
    <property type="match status" value="1"/>
</dbReference>
<dbReference type="EMBL" id="FNHO01000003">
    <property type="protein sequence ID" value="SDM26308.1"/>
    <property type="molecule type" value="Genomic_DNA"/>
</dbReference>
<accession>A0ABY0R1P4</accession>
<sequence>MHLSFAHIACANPGRLINRLCKHWGHKFPVELDDALGRIELPIGECRLRDAGERLEAQLQAADAAALARLQQVVADHLERMASGEALTIVWQPGESGRATA</sequence>
<dbReference type="InterPro" id="IPR014543">
    <property type="entry name" value="UCP028291"/>
</dbReference>
<dbReference type="GeneID" id="77260148"/>
<organism evidence="1 2">
    <name type="scientific">Stutzerimonas balearica DSM 6083</name>
    <dbReference type="NCBI Taxonomy" id="1123016"/>
    <lineage>
        <taxon>Bacteria</taxon>
        <taxon>Pseudomonadati</taxon>
        <taxon>Pseudomonadota</taxon>
        <taxon>Gammaproteobacteria</taxon>
        <taxon>Pseudomonadales</taxon>
        <taxon>Pseudomonadaceae</taxon>
        <taxon>Stutzerimonas</taxon>
    </lineage>
</organism>
<keyword evidence="2" id="KW-1185">Reference proteome</keyword>
<dbReference type="Pfam" id="PF09981">
    <property type="entry name" value="DUF2218"/>
    <property type="match status" value="1"/>
</dbReference>